<gene>
    <name evidence="8" type="ORF">GGR43_003725</name>
</gene>
<comment type="similarity">
    <text evidence="4">Belongs to the TonB-dependent receptor family.</text>
</comment>
<dbReference type="Pfam" id="PF00593">
    <property type="entry name" value="TonB_dep_Rec_b-barrel"/>
    <property type="match status" value="1"/>
</dbReference>
<dbReference type="PANTHER" id="PTHR40980:SF5">
    <property type="entry name" value="TONB-DEPENDENT RECEPTOR"/>
    <property type="match status" value="1"/>
</dbReference>
<evidence type="ECO:0000259" key="6">
    <source>
        <dbReference type="Pfam" id="PF00593"/>
    </source>
</evidence>
<evidence type="ECO:0000259" key="7">
    <source>
        <dbReference type="Pfam" id="PF07715"/>
    </source>
</evidence>
<dbReference type="InterPro" id="IPR000531">
    <property type="entry name" value="Beta-barrel_TonB"/>
</dbReference>
<evidence type="ECO:0000313" key="9">
    <source>
        <dbReference type="Proteomes" id="UP000571950"/>
    </source>
</evidence>
<dbReference type="Gene3D" id="2.40.170.20">
    <property type="entry name" value="TonB-dependent receptor, beta-barrel domain"/>
    <property type="match status" value="1"/>
</dbReference>
<dbReference type="AlphaFoldDB" id="A0A7W6FRB1"/>
<evidence type="ECO:0000256" key="3">
    <source>
        <dbReference type="ARBA" id="ARBA00023237"/>
    </source>
</evidence>
<keyword evidence="2 4" id="KW-0472">Membrane</keyword>
<dbReference type="SUPFAM" id="SSF56935">
    <property type="entry name" value="Porins"/>
    <property type="match status" value="1"/>
</dbReference>
<keyword evidence="5" id="KW-0732">Signal</keyword>
<dbReference type="PANTHER" id="PTHR40980">
    <property type="entry name" value="PLUG DOMAIN-CONTAINING PROTEIN"/>
    <property type="match status" value="1"/>
</dbReference>
<dbReference type="Pfam" id="PF07715">
    <property type="entry name" value="Plug"/>
    <property type="match status" value="1"/>
</dbReference>
<evidence type="ECO:0000256" key="2">
    <source>
        <dbReference type="ARBA" id="ARBA00023136"/>
    </source>
</evidence>
<dbReference type="RefSeq" id="WP_188073407.1">
    <property type="nucleotide sequence ID" value="NZ_BSPS01000027.1"/>
</dbReference>
<feature type="signal peptide" evidence="5">
    <location>
        <begin position="1"/>
        <end position="26"/>
    </location>
</feature>
<sequence>MASPIRFARLLLLSSALAAPVSMAHAAALAEPAPARPDDAVAMPAAAAAAPDAPDAAAMADAEADQQGRDISIPGAIIVTGRRSDNVQQAAPAVVSVLTTADIQRTGEGDIAGALSRVTGLSVMGNGFVYVRGLGDRYSSALLNGSPLPSPEPLRRVVPLDLFPTNVVASSLVQKSYSVNFPGEFGGGVINLTTKTIPTESFVTVKGGVGLDSETTGQMGYTYYGSSTDWTGFDNGNRDYTPALKAFFASGERIGDVDSVAIASGLVTGRNAVVQRNDNIPANFSAELTGGTRFDLGGAEMGVIASFGYSNKWRTREITQQTAQSADLSTVDTAFTKVMTDNRIVVNGLLGLGVEFGDNSIRWTNLYVRDTLKQASLAHGVKNNSILGADYMDQSTAWYERQLFDTQLVGEFEISGLNVDLRAAYANSQREAPYELDFEYVRTNQAADPYGAYYINLLDRQRGKAVAAFSDLNENLYSFGADFSYEVAPSVVLSAGYALSDTKRISSRREFQFNPGDDFVDGIGLWRPDFLLQPAVVNHYDIGLIETTESDPSFTAKLNIDAGYGQVQADLVEGLNVTAGVRYERAMQSVEPTRVFNTSINQGGSTLLKKDYWLPAITITYEVAPDMQLRASGSKTIARPQFRELLNQSFYDPETNRTYLGNPTLRDSVLYNGEARFEWYFARDQRFSLAGFYKKIDNPIEAYVSIQSGNDPITGYANAPEARLYGAEVELQKYFPLDGLSDGGFFVSRRAVLVANYTYTRSKIRVGADDLVSIYQVGDVAATNYFTDGDPLTGQSDHLVNLQLGLEDTDSLSQQTLLLTYASKRVTSRGPGGTPDIYEHPGFNLDFVMRQGIRLGGIDSELKLEARNLTGRKFREYQESGANRIYYNLYKLGTSVSASWSVKF</sequence>
<proteinExistence type="inferred from homology"/>
<dbReference type="InterPro" id="IPR036942">
    <property type="entry name" value="Beta-barrel_TonB_sf"/>
</dbReference>
<protein>
    <submittedName>
        <fullName evidence="8">Outer membrane receptor protein involved in Fe transport</fullName>
    </submittedName>
</protein>
<dbReference type="EMBL" id="JACIDT010000017">
    <property type="protein sequence ID" value="MBB3927986.1"/>
    <property type="molecule type" value="Genomic_DNA"/>
</dbReference>
<evidence type="ECO:0000256" key="1">
    <source>
        <dbReference type="ARBA" id="ARBA00004442"/>
    </source>
</evidence>
<feature type="chain" id="PRO_5030735838" evidence="5">
    <location>
        <begin position="27"/>
        <end position="904"/>
    </location>
</feature>
<feature type="domain" description="TonB-dependent receptor-like beta-barrel" evidence="6">
    <location>
        <begin position="437"/>
        <end position="849"/>
    </location>
</feature>
<organism evidence="8 9">
    <name type="scientific">Sphingobium jiangsuense</name>
    <dbReference type="NCBI Taxonomy" id="870476"/>
    <lineage>
        <taxon>Bacteria</taxon>
        <taxon>Pseudomonadati</taxon>
        <taxon>Pseudomonadota</taxon>
        <taxon>Alphaproteobacteria</taxon>
        <taxon>Sphingomonadales</taxon>
        <taxon>Sphingomonadaceae</taxon>
        <taxon>Sphingobium</taxon>
    </lineage>
</organism>
<name>A0A7W6FRB1_9SPHN</name>
<dbReference type="Gene3D" id="2.170.130.10">
    <property type="entry name" value="TonB-dependent receptor, plug domain"/>
    <property type="match status" value="1"/>
</dbReference>
<evidence type="ECO:0000256" key="4">
    <source>
        <dbReference type="RuleBase" id="RU003357"/>
    </source>
</evidence>
<keyword evidence="4" id="KW-0798">TonB box</keyword>
<accession>A0A7W6FRB1</accession>
<reference evidence="8 9" key="1">
    <citation type="submission" date="2020-08" db="EMBL/GenBank/DDBJ databases">
        <title>Genomic Encyclopedia of Type Strains, Phase IV (KMG-IV): sequencing the most valuable type-strain genomes for metagenomic binning, comparative biology and taxonomic classification.</title>
        <authorList>
            <person name="Goeker M."/>
        </authorList>
    </citation>
    <scope>NUCLEOTIDE SEQUENCE [LARGE SCALE GENOMIC DNA]</scope>
    <source>
        <strain evidence="8 9">DSM 26189</strain>
    </source>
</reference>
<feature type="domain" description="TonB-dependent receptor plug" evidence="7">
    <location>
        <begin position="88"/>
        <end position="189"/>
    </location>
</feature>
<comment type="subcellular location">
    <subcellularLocation>
        <location evidence="1 4">Cell outer membrane</location>
    </subcellularLocation>
</comment>
<evidence type="ECO:0000313" key="8">
    <source>
        <dbReference type="EMBL" id="MBB3927986.1"/>
    </source>
</evidence>
<dbReference type="InterPro" id="IPR012910">
    <property type="entry name" value="Plug_dom"/>
</dbReference>
<dbReference type="InterPro" id="IPR037066">
    <property type="entry name" value="Plug_dom_sf"/>
</dbReference>
<dbReference type="GO" id="GO:0009279">
    <property type="term" value="C:cell outer membrane"/>
    <property type="evidence" value="ECO:0007669"/>
    <property type="project" value="UniProtKB-SubCell"/>
</dbReference>
<evidence type="ECO:0000256" key="5">
    <source>
        <dbReference type="SAM" id="SignalP"/>
    </source>
</evidence>
<dbReference type="Proteomes" id="UP000571950">
    <property type="component" value="Unassembled WGS sequence"/>
</dbReference>
<keyword evidence="8" id="KW-0675">Receptor</keyword>
<keyword evidence="3" id="KW-0998">Cell outer membrane</keyword>
<keyword evidence="9" id="KW-1185">Reference proteome</keyword>
<comment type="caution">
    <text evidence="8">The sequence shown here is derived from an EMBL/GenBank/DDBJ whole genome shotgun (WGS) entry which is preliminary data.</text>
</comment>